<keyword evidence="3" id="KW-1185">Reference proteome</keyword>
<dbReference type="RefSeq" id="WP_248361297.1">
    <property type="nucleotide sequence ID" value="NZ_AP025591.1"/>
</dbReference>
<sequence length="145" mass="14297">MKSVLQIAAGIAVGTGLLAIAGANLRPRESVAEPVAPTAVAQTSIVTPASVTTVAPATAAPPPVAAEATTWRAQARPPDAVSPGMLARVARRVADRAPAACAPPPARDAPAASRAPAAPAAAPPCRAGDLIESVEIDWHGSPSSP</sequence>
<protein>
    <submittedName>
        <fullName evidence="2">Uncharacterized protein</fullName>
    </submittedName>
</protein>
<name>A0ABM7WV70_9BACT</name>
<dbReference type="EMBL" id="AP025591">
    <property type="protein sequence ID" value="BDG03356.1"/>
    <property type="molecule type" value="Genomic_DNA"/>
</dbReference>
<gene>
    <name evidence="2" type="ORF">AMOR_23520</name>
</gene>
<feature type="region of interest" description="Disordered" evidence="1">
    <location>
        <begin position="96"/>
        <end position="128"/>
    </location>
</feature>
<accession>A0ABM7WV70</accession>
<evidence type="ECO:0000313" key="3">
    <source>
        <dbReference type="Proteomes" id="UP001162891"/>
    </source>
</evidence>
<proteinExistence type="predicted"/>
<feature type="compositionally biased region" description="Low complexity" evidence="1">
    <location>
        <begin position="108"/>
        <end position="127"/>
    </location>
</feature>
<evidence type="ECO:0000313" key="2">
    <source>
        <dbReference type="EMBL" id="BDG03356.1"/>
    </source>
</evidence>
<organism evidence="2 3">
    <name type="scientific">Anaeromyxobacter oryzae</name>
    <dbReference type="NCBI Taxonomy" id="2918170"/>
    <lineage>
        <taxon>Bacteria</taxon>
        <taxon>Pseudomonadati</taxon>
        <taxon>Myxococcota</taxon>
        <taxon>Myxococcia</taxon>
        <taxon>Myxococcales</taxon>
        <taxon>Cystobacterineae</taxon>
        <taxon>Anaeromyxobacteraceae</taxon>
        <taxon>Anaeromyxobacter</taxon>
    </lineage>
</organism>
<reference evidence="3" key="1">
    <citation type="journal article" date="2022" name="Int. J. Syst. Evol. Microbiol.">
        <title>Anaeromyxobacter oryzae sp. nov., Anaeromyxobacter diazotrophicus sp. nov. and Anaeromyxobacter paludicola sp. nov., isolated from paddy soils.</title>
        <authorList>
            <person name="Itoh H."/>
            <person name="Xu Z."/>
            <person name="Mise K."/>
            <person name="Masuda Y."/>
            <person name="Ushijima N."/>
            <person name="Hayakawa C."/>
            <person name="Shiratori Y."/>
            <person name="Senoo K."/>
        </authorList>
    </citation>
    <scope>NUCLEOTIDE SEQUENCE [LARGE SCALE GENOMIC DNA]</scope>
    <source>
        <strain evidence="3">Red232</strain>
    </source>
</reference>
<dbReference type="Proteomes" id="UP001162891">
    <property type="component" value="Chromosome"/>
</dbReference>
<evidence type="ECO:0000256" key="1">
    <source>
        <dbReference type="SAM" id="MobiDB-lite"/>
    </source>
</evidence>